<name>A0A3E0GXU0_9PSEU</name>
<dbReference type="InterPro" id="IPR007801">
    <property type="entry name" value="MbnB/TglH/ChrH"/>
</dbReference>
<reference evidence="3 4" key="1">
    <citation type="submission" date="2018-08" db="EMBL/GenBank/DDBJ databases">
        <title>Genomic Encyclopedia of Archaeal and Bacterial Type Strains, Phase II (KMG-II): from individual species to whole genera.</title>
        <authorList>
            <person name="Goeker M."/>
        </authorList>
    </citation>
    <scope>NUCLEOTIDE SEQUENCE [LARGE SCALE GENOMIC DNA]</scope>
    <source>
        <strain evidence="3 4">DSM 45791</strain>
    </source>
</reference>
<evidence type="ECO:0000313" key="3">
    <source>
        <dbReference type="EMBL" id="REH34767.1"/>
    </source>
</evidence>
<dbReference type="Pfam" id="PF05114">
    <property type="entry name" value="MbnB_TglH_ChrH"/>
    <property type="match status" value="1"/>
</dbReference>
<dbReference type="NCBIfam" id="NF003818">
    <property type="entry name" value="PRK05409.1"/>
    <property type="match status" value="1"/>
</dbReference>
<feature type="domain" description="SCO6045-like C-terminal" evidence="2">
    <location>
        <begin position="306"/>
        <end position="391"/>
    </location>
</feature>
<accession>A0A3E0GXU0</accession>
<dbReference type="AlphaFoldDB" id="A0A3E0GXU0"/>
<dbReference type="RefSeq" id="WP_116180330.1">
    <property type="nucleotide sequence ID" value="NZ_CP144375.1"/>
</dbReference>
<organism evidence="3 4">
    <name type="scientific">Kutzneria buriramensis</name>
    <dbReference type="NCBI Taxonomy" id="1045776"/>
    <lineage>
        <taxon>Bacteria</taxon>
        <taxon>Bacillati</taxon>
        <taxon>Actinomycetota</taxon>
        <taxon>Actinomycetes</taxon>
        <taxon>Pseudonocardiales</taxon>
        <taxon>Pseudonocardiaceae</taxon>
        <taxon>Kutzneria</taxon>
    </lineage>
</organism>
<feature type="compositionally biased region" description="Basic and acidic residues" evidence="1">
    <location>
        <begin position="404"/>
        <end position="422"/>
    </location>
</feature>
<comment type="caution">
    <text evidence="3">The sequence shown here is derived from an EMBL/GenBank/DDBJ whole genome shotgun (WGS) entry which is preliminary data.</text>
</comment>
<dbReference type="SUPFAM" id="SSF51658">
    <property type="entry name" value="Xylose isomerase-like"/>
    <property type="match status" value="1"/>
</dbReference>
<dbReference type="OrthoDB" id="9763101at2"/>
<dbReference type="Gene3D" id="3.20.20.150">
    <property type="entry name" value="Divalent-metal-dependent TIM barrel enzymes"/>
    <property type="match status" value="1"/>
</dbReference>
<dbReference type="InterPro" id="IPR058711">
    <property type="entry name" value="SCO6045-like_C"/>
</dbReference>
<protein>
    <recommendedName>
        <fullName evidence="2">SCO6045-like C-terminal domain-containing protein</fullName>
    </recommendedName>
</protein>
<sequence length="422" mass="44453">MTTPSPGPAVGIGWRPEIDLTIERLPGVEFVEVIAEGIRPQRLPESLRLLRARGIPVVPHGVSLSLGGAQRPAPGRLAHLGACAAALDAPLVSEHIAFVRADGREAGHLLPVPRTPASVDVISENVRIAQDFLGVPVALENIAAVVAWPDDELTEAQFLAEILDHTGARLLLDVANLVSSAINFGADPIAALDALPLDRIAYVHVAGGELRDGVWHDTHTSPVSEPILTLLTELAHRTALPAVMLERDGNFPAAATLSAELAAIRTAVGREPPTAGAPRATMPHHPVRSPHRPGPSVAPALRRDLAAMQSLLAEALVGLTEPPPRFDADRLGVARSALVRKRSHAVARHAPAVAAELGDRLGPLFADYAESRPKPPGGASADVAAFLSYLATPPAARGRRPRRGGADHRGWAELAARPDGRR</sequence>
<evidence type="ECO:0000313" key="4">
    <source>
        <dbReference type="Proteomes" id="UP000256269"/>
    </source>
</evidence>
<evidence type="ECO:0000256" key="1">
    <source>
        <dbReference type="SAM" id="MobiDB-lite"/>
    </source>
</evidence>
<dbReference type="EMBL" id="QUNO01000019">
    <property type="protein sequence ID" value="REH34767.1"/>
    <property type="molecule type" value="Genomic_DNA"/>
</dbReference>
<dbReference type="Proteomes" id="UP000256269">
    <property type="component" value="Unassembled WGS sequence"/>
</dbReference>
<feature type="region of interest" description="Disordered" evidence="1">
    <location>
        <begin position="271"/>
        <end position="296"/>
    </location>
</feature>
<evidence type="ECO:0000259" key="2">
    <source>
        <dbReference type="Pfam" id="PF26136"/>
    </source>
</evidence>
<keyword evidence="4" id="KW-1185">Reference proteome</keyword>
<feature type="region of interest" description="Disordered" evidence="1">
    <location>
        <begin position="394"/>
        <end position="422"/>
    </location>
</feature>
<proteinExistence type="predicted"/>
<gene>
    <name evidence="3" type="ORF">BCF44_11943</name>
</gene>
<dbReference type="PANTHER" id="PTHR42194:SF1">
    <property type="entry name" value="UPF0276 PROTEIN HI_1600"/>
    <property type="match status" value="1"/>
</dbReference>
<dbReference type="InterPro" id="IPR036237">
    <property type="entry name" value="Xyl_isomerase-like_sf"/>
</dbReference>
<dbReference type="Pfam" id="PF26136">
    <property type="entry name" value="SCO6045_C"/>
    <property type="match status" value="1"/>
</dbReference>
<dbReference type="PANTHER" id="PTHR42194">
    <property type="entry name" value="UPF0276 PROTEIN HI_1600"/>
    <property type="match status" value="1"/>
</dbReference>